<name>A0A8B6GNH6_MYTGA</name>
<gene>
    <name evidence="2" type="ORF">MGAL_10B087560</name>
</gene>
<dbReference type="SMART" id="SM00248">
    <property type="entry name" value="ANK"/>
    <property type="match status" value="7"/>
</dbReference>
<dbReference type="PANTHER" id="PTHR46586">
    <property type="entry name" value="ANKYRIN REPEAT-CONTAINING PROTEIN"/>
    <property type="match status" value="1"/>
</dbReference>
<comment type="caution">
    <text evidence="2">The sequence shown here is derived from an EMBL/GenBank/DDBJ whole genome shotgun (WGS) entry which is preliminary data.</text>
</comment>
<evidence type="ECO:0000313" key="2">
    <source>
        <dbReference type="EMBL" id="VDI66489.1"/>
    </source>
</evidence>
<organism evidence="2 3">
    <name type="scientific">Mytilus galloprovincialis</name>
    <name type="common">Mediterranean mussel</name>
    <dbReference type="NCBI Taxonomy" id="29158"/>
    <lineage>
        <taxon>Eukaryota</taxon>
        <taxon>Metazoa</taxon>
        <taxon>Spiralia</taxon>
        <taxon>Lophotrochozoa</taxon>
        <taxon>Mollusca</taxon>
        <taxon>Bivalvia</taxon>
        <taxon>Autobranchia</taxon>
        <taxon>Pteriomorphia</taxon>
        <taxon>Mytilida</taxon>
        <taxon>Mytiloidea</taxon>
        <taxon>Mytilidae</taxon>
        <taxon>Mytilinae</taxon>
        <taxon>Mytilus</taxon>
    </lineage>
</organism>
<keyword evidence="3" id="KW-1185">Reference proteome</keyword>
<dbReference type="InterPro" id="IPR049050">
    <property type="entry name" value="nSTAND3"/>
</dbReference>
<reference evidence="2" key="1">
    <citation type="submission" date="2018-11" db="EMBL/GenBank/DDBJ databases">
        <authorList>
            <person name="Alioto T."/>
            <person name="Alioto T."/>
        </authorList>
    </citation>
    <scope>NUCLEOTIDE SEQUENCE</scope>
</reference>
<dbReference type="Pfam" id="PF20720">
    <property type="entry name" value="nSTAND3"/>
    <property type="match status" value="1"/>
</dbReference>
<evidence type="ECO:0000259" key="1">
    <source>
        <dbReference type="Pfam" id="PF20720"/>
    </source>
</evidence>
<dbReference type="Gene3D" id="1.25.40.20">
    <property type="entry name" value="Ankyrin repeat-containing domain"/>
    <property type="match status" value="2"/>
</dbReference>
<proteinExistence type="predicted"/>
<dbReference type="SUPFAM" id="SSF140860">
    <property type="entry name" value="Pseudo ankyrin repeat-like"/>
    <property type="match status" value="1"/>
</dbReference>
<dbReference type="InterPro" id="IPR036770">
    <property type="entry name" value="Ankyrin_rpt-contain_sf"/>
</dbReference>
<dbReference type="PANTHER" id="PTHR46586:SF3">
    <property type="entry name" value="ANKYRIN REPEAT-CONTAINING PROTEIN"/>
    <property type="match status" value="1"/>
</dbReference>
<dbReference type="SUPFAM" id="SSF48403">
    <property type="entry name" value="Ankyrin repeat"/>
    <property type="match status" value="1"/>
</dbReference>
<dbReference type="OrthoDB" id="10477504at2759"/>
<dbReference type="Proteomes" id="UP000596742">
    <property type="component" value="Unassembled WGS sequence"/>
</dbReference>
<dbReference type="InterPro" id="IPR052050">
    <property type="entry name" value="SecEffector_AnkRepeat"/>
</dbReference>
<dbReference type="InterPro" id="IPR002110">
    <property type="entry name" value="Ankyrin_rpt"/>
</dbReference>
<accession>A0A8B6GNH6</accession>
<feature type="domain" description="Novel STAND NTPase 3" evidence="1">
    <location>
        <begin position="401"/>
        <end position="559"/>
    </location>
</feature>
<evidence type="ECO:0000313" key="3">
    <source>
        <dbReference type="Proteomes" id="UP000596742"/>
    </source>
</evidence>
<protein>
    <recommendedName>
        <fullName evidence="1">Novel STAND NTPase 3 domain-containing protein</fullName>
    </recommendedName>
</protein>
<sequence>MANKERENFYRGSTLILDNTKTSFVDLLELHLKLKNISFEDFIDLHQHEIYHLSNGTNRTCCQCTPGYVLPTKRILHLVQLEILFDQYKRKPCHHPGKKGDFCCAKPKSGIKTDTLDITLIRVLLVNFCHDVFWYSCLDLPSQSFEDFLNKNKHHIYHLRDRNMQCCQCPPGFIFPVTSLLLDLQSWKVLFNLPELPCPRHRMSPSDLICTVSASRGIDVSDLEYNLTKLLIEQCCPLRKAIEILIGLRNTYIGHASVGRISDTNFEVFKSNIELGLMEIARVCENEVFTKQSLSDVCKRSLDETLCIQYQNMLLEEIQKENRLEKKLDDIMVEIPDKIEQSIIKTFNSNIPDMVEQSVQTALKKTNEPNSKLTLDQQRRKRKLLEDTLNMIKCYSSEDTFVETDVIPIALDELEAKGITVITGTAGSGKSRNSLEILRRFSAGHDMYCGIKLNNISEWNDIINHDDSLIVVFDDVFGKSNCIFNAEDENIFDKIYSTIVQGCVKVIFTLRNTIKSNTQVSDIINRQRIFQKSRFINLDSGDIKMDEEQRRECLLKYCESNKIRIASTEYLLKDKHILDQSIPISLSLTETYEIAKTDVNPLMGYPQSCYLFTSNREFTQQGVGFFKHPTQSLCNEIESLRKAGHSNEEEALQYTILVYMALNEDLLDLYDIKLQTLNKVHELIYHKKEFTTQNIRRGLGQLTMRYLRINPNGTYSFQHRSIFEGVLLSYKDLEAEHLIPLLHIDFILEIGRLDGNMTQPGIENEIILLFKKEDYNLLAQHIIAELRKGNSVDNFMERLCSSRFLRNADRYFLNEILKEYMLSKCEMFCRLRNLDSEIGYRRFNEKNLGVHFRTSKRTSVTFLTCLLKYSIKYADNNDTICHILKLIEQDLNIYKTSYINTTHEQCFTEAILQSCVYCDSIKLNMILKFVKKNKIKLDKQSFVFYDFGLKCGFNIDRKIEAIKLLLHTFLTYNLIDSRHILEKVIYANDTSLVELFFEQHRQPYPKIEIPLVLYHACAKGASSIVQWVFSNFPHNEFNIEKALIASCSCGGVESPVVFSSFRDEHLKDSGKVVLFLLKNFRTKINNLAIGTTMNYALLRSEFSTCRILMNNTDNYFDANEVLLEIARHTKYAYQSTACFDFVKYLVTDYSCSTVDIVLQIAQKFDENVDMVDWVMRNTQKEIFYTAWKKHKWIHKKICAVKLIYDTEFYKTLTVTNLIGEELQYGNNDCLRFLIEKIDIEDAVNVIFEKVCSCGDENLMQMLFEKYGSLNIVDAMNIALKNRNWEAIQWLCKNYDIEKLNFRVIMEEAITYGPISVIRYLTEIIDRKYFNSRDILLALEREELFMDEDDCELLIEWYLQDSQNRYRINDMLKLSSLETLLVSQDFDSLKILLCTYDTNIFDMNMLMNCILGIFRNRTNADSIPVWLLQTFDPKLFDIPYILETTCSNDNVEFVKWMDRQYEFSNLTLESVFINACKYSAISVLKWVFGKITFPISLKEVIKNVSNLKMSVVIFLIQNFELDRSDIAQICRIYSSEEVDQLEFQLCIFEAYGSALVDVKSVFDSVCRLSSIEEVKWFKSKVDNDLLNFVSAINEAVCGNKNEIFLFLFEFVNINDLQEANKIFIKACYHGNLEIVKILHNKYTESLRISVAMKELCKNESLTHTHFDVFKFLFSFSSPSIIDCQLLLNRACTSGDIESITWLLYDFDPDIFEVCSAIHHAFDKILSTDRKQRFEDILLLLLNRCQCTLSDIQAVMETVCSKGMVTLMKCLVQTFGVDSFDFRRILSIAISPINTEIYILAFCQCRNSQNDLQNIIVSACKTGGNEALIINIFFTIMVELDQHLVVDTIYAILDIRSILSTDITNEVIKFLFTKVDSNTVDFTSILKKIYMSGRNALVLWIMKNIHHSLIDIQETLHDICRKGDIVSMKYLLHTCKYGNLVNESCIHNAFSSGSFEMINMLITYFPHITIDTKVAMNNASSSGAFAVVQWLFYKYSLCPNRLSFLEPLLDLKLARSVFDLNSSMLNACRNGNTDVVQWLLQLYSYKTFDMRLSLIEASASGHTDLVKWMLAVYDNGIFDIETSLKSACKNGKLKVVQLFINKFGIDAFHMETITTEACKSGNKTLVEWLHEHVSYKLFEI</sequence>
<dbReference type="EMBL" id="UYJE01008713">
    <property type="protein sequence ID" value="VDI66489.1"/>
    <property type="molecule type" value="Genomic_DNA"/>
</dbReference>